<dbReference type="EMBL" id="CP033930">
    <property type="protein sequence ID" value="AZB17689.1"/>
    <property type="molecule type" value="Genomic_DNA"/>
</dbReference>
<protein>
    <submittedName>
        <fullName evidence="1">Uncharacterized protein</fullName>
    </submittedName>
</protein>
<dbReference type="AlphaFoldDB" id="A0AAD0YRT3"/>
<gene>
    <name evidence="1" type="ORF">EG352_07860</name>
</gene>
<name>A0AAD0YRT3_CHRID</name>
<proteinExistence type="predicted"/>
<reference evidence="1 2" key="1">
    <citation type="submission" date="2018-11" db="EMBL/GenBank/DDBJ databases">
        <title>Proposal to divide the Flavobacteriaceae and reorganize its genera based on Amino Acid Identity values calculated from whole genome sequences.</title>
        <authorList>
            <person name="Nicholson A.C."/>
            <person name="Gulvik C.A."/>
            <person name="Whitney A.M."/>
            <person name="Humrighouse B.W."/>
            <person name="Bell M."/>
            <person name="Holmes B."/>
            <person name="Steigerwalt A.G."/>
            <person name="Villarma A."/>
            <person name="Sheth M."/>
            <person name="Batra D."/>
            <person name="Pryor J."/>
            <person name="Bernardet J.-F."/>
            <person name="Hugo C."/>
            <person name="Kampfer P."/>
            <person name="Newman J."/>
            <person name="McQuiston J.R."/>
        </authorList>
    </citation>
    <scope>NUCLEOTIDE SEQUENCE [LARGE SCALE GENOMIC DNA]</scope>
    <source>
        <strain evidence="1 2">H5559</strain>
    </source>
</reference>
<sequence>MDNLHFKVLNHCNFFFIWLTRNKSSIKVFEKFIKNTEGDNYKLVVSLFLTIKIIHISNFNACYFLEKPETDIDICTVFKLLFKD</sequence>
<accession>A0AAD0YRT3</accession>
<evidence type="ECO:0000313" key="2">
    <source>
        <dbReference type="Proteomes" id="UP000269015"/>
    </source>
</evidence>
<evidence type="ECO:0000313" key="1">
    <source>
        <dbReference type="EMBL" id="AZB17689.1"/>
    </source>
</evidence>
<dbReference type="Proteomes" id="UP000269015">
    <property type="component" value="Chromosome"/>
</dbReference>
<organism evidence="1 2">
    <name type="scientific">Chryseobacterium indologenes</name>
    <name type="common">Flavobacterium indologenes</name>
    <dbReference type="NCBI Taxonomy" id="253"/>
    <lineage>
        <taxon>Bacteria</taxon>
        <taxon>Pseudomonadati</taxon>
        <taxon>Bacteroidota</taxon>
        <taxon>Flavobacteriia</taxon>
        <taxon>Flavobacteriales</taxon>
        <taxon>Weeksellaceae</taxon>
        <taxon>Chryseobacterium group</taxon>
        <taxon>Chryseobacterium</taxon>
    </lineage>
</organism>